<dbReference type="Gene3D" id="1.10.10.1450">
    <property type="match status" value="1"/>
</dbReference>
<sequence>MFETIDQPADCEIRSVIRFLTAKNVSAAEIHRQISNVYGPNAMNSSKVRKWVRAFKDGRENVHDEPRSGRPSVITDDLVNAVDEKIREDRRFTISTLALEFLNVGRTTLHKVVSEKLKFRKLCARWVPRLLTEEHKLKKMACAPDFLDRYPKEGDQFLERIVAGDETWVSHITPESKRQSMEWRHTNSPVRAKAKRTISTRKVIATEFWDRHGVLLVEFMQQGTTINAAAYCATLTKLRRAIQNKRRGLLTSGVLLLHDNVRPHSAINTQNLIRSFGWEQIYHPPYSPVLAPSDFHLFRHLKEFLGGKRFDTADKVKEVQDWLSSQAADVYDLGIQKLAERYDKCLNKYGKYVEK</sequence>
<evidence type="ECO:0000259" key="1">
    <source>
        <dbReference type="Pfam" id="PF17906"/>
    </source>
</evidence>
<dbReference type="InterPro" id="IPR036397">
    <property type="entry name" value="RNaseH_sf"/>
</dbReference>
<comment type="caution">
    <text evidence="2">The sequence shown here is derived from an EMBL/GenBank/DDBJ whole genome shotgun (WGS) entry which is preliminary data.</text>
</comment>
<dbReference type="Pfam" id="PF01359">
    <property type="entry name" value="Transposase_1"/>
    <property type="match status" value="1"/>
</dbReference>
<keyword evidence="3" id="KW-1185">Reference proteome</keyword>
<dbReference type="Pfam" id="PF17906">
    <property type="entry name" value="HTH_48"/>
    <property type="match status" value="1"/>
</dbReference>
<dbReference type="AlphaFoldDB" id="A0A8X6WBD5"/>
<evidence type="ECO:0000313" key="3">
    <source>
        <dbReference type="Proteomes" id="UP000887159"/>
    </source>
</evidence>
<evidence type="ECO:0000313" key="2">
    <source>
        <dbReference type="EMBL" id="GFY31016.1"/>
    </source>
</evidence>
<dbReference type="Gene3D" id="3.30.420.10">
    <property type="entry name" value="Ribonuclease H-like superfamily/Ribonuclease H"/>
    <property type="match status" value="1"/>
</dbReference>
<gene>
    <name evidence="2" type="primary">SETMAR</name>
    <name evidence="2" type="ORF">TNCV_4359231</name>
</gene>
<dbReference type="InterPro" id="IPR001888">
    <property type="entry name" value="Transposase_1"/>
</dbReference>
<dbReference type="PANTHER" id="PTHR46060">
    <property type="entry name" value="MARINER MOS1 TRANSPOSASE-LIKE PROTEIN"/>
    <property type="match status" value="1"/>
</dbReference>
<name>A0A8X6WBD5_TRICX</name>
<dbReference type="GO" id="GO:0003676">
    <property type="term" value="F:nucleic acid binding"/>
    <property type="evidence" value="ECO:0007669"/>
    <property type="project" value="InterPro"/>
</dbReference>
<dbReference type="InterPro" id="IPR052709">
    <property type="entry name" value="Transposase-MT_Hybrid"/>
</dbReference>
<dbReference type="InterPro" id="IPR041426">
    <property type="entry name" value="Mos1_HTH"/>
</dbReference>
<dbReference type="EMBL" id="BMAU01021396">
    <property type="protein sequence ID" value="GFY31016.1"/>
    <property type="molecule type" value="Genomic_DNA"/>
</dbReference>
<protein>
    <submittedName>
        <fullName evidence="2">Histone-lysine N-methyltransferase SETMAR</fullName>
    </submittedName>
</protein>
<reference evidence="2" key="1">
    <citation type="submission" date="2020-08" db="EMBL/GenBank/DDBJ databases">
        <title>Multicomponent nature underlies the extraordinary mechanical properties of spider dragline silk.</title>
        <authorList>
            <person name="Kono N."/>
            <person name="Nakamura H."/>
            <person name="Mori M."/>
            <person name="Yoshida Y."/>
            <person name="Ohtoshi R."/>
            <person name="Malay A.D."/>
            <person name="Moran D.A.P."/>
            <person name="Tomita M."/>
            <person name="Numata K."/>
            <person name="Arakawa K."/>
        </authorList>
    </citation>
    <scope>NUCLEOTIDE SEQUENCE</scope>
</reference>
<dbReference type="Proteomes" id="UP000887159">
    <property type="component" value="Unassembled WGS sequence"/>
</dbReference>
<feature type="domain" description="Mos1 transposase HTH" evidence="1">
    <location>
        <begin position="13"/>
        <end position="58"/>
    </location>
</feature>
<accession>A0A8X6WBD5</accession>
<proteinExistence type="predicted"/>
<dbReference type="PANTHER" id="PTHR46060:SF1">
    <property type="entry name" value="MARINER MOS1 TRANSPOSASE-LIKE PROTEIN"/>
    <property type="match status" value="1"/>
</dbReference>
<organism evidence="2 3">
    <name type="scientific">Trichonephila clavipes</name>
    <name type="common">Golden silk orbweaver</name>
    <name type="synonym">Nephila clavipes</name>
    <dbReference type="NCBI Taxonomy" id="2585209"/>
    <lineage>
        <taxon>Eukaryota</taxon>
        <taxon>Metazoa</taxon>
        <taxon>Ecdysozoa</taxon>
        <taxon>Arthropoda</taxon>
        <taxon>Chelicerata</taxon>
        <taxon>Arachnida</taxon>
        <taxon>Araneae</taxon>
        <taxon>Araneomorphae</taxon>
        <taxon>Entelegynae</taxon>
        <taxon>Araneoidea</taxon>
        <taxon>Nephilidae</taxon>
        <taxon>Trichonephila</taxon>
    </lineage>
</organism>